<dbReference type="EMBL" id="LKCM01000310">
    <property type="protein sequence ID" value="KPQ41734.1"/>
    <property type="molecule type" value="Genomic_DNA"/>
</dbReference>
<proteinExistence type="predicted"/>
<evidence type="ECO:0000313" key="2">
    <source>
        <dbReference type="Proteomes" id="UP000050360"/>
    </source>
</evidence>
<accession>A0A0P7ZDZ8</accession>
<dbReference type="Gene3D" id="3.50.50.60">
    <property type="entry name" value="FAD/NAD(P)-binding domain"/>
    <property type="match status" value="1"/>
</dbReference>
<dbReference type="InterPro" id="IPR006905">
    <property type="entry name" value="Flavin_halogenase"/>
</dbReference>
<dbReference type="Pfam" id="PF04820">
    <property type="entry name" value="Trp_halogenase"/>
    <property type="match status" value="1"/>
</dbReference>
<gene>
    <name evidence="1" type="ORF">MPEBLZ_03699</name>
</gene>
<dbReference type="InterPro" id="IPR036188">
    <property type="entry name" value="FAD/NAD-bd_sf"/>
</dbReference>
<dbReference type="AlphaFoldDB" id="A0A0P7ZDZ8"/>
<reference evidence="1 2" key="1">
    <citation type="submission" date="2015-09" db="EMBL/GenBank/DDBJ databases">
        <title>A metagenomics-based metabolic model of nitrate-dependent anaerobic oxidation of methane by Methanoperedens-like archaea.</title>
        <authorList>
            <person name="Arshad A."/>
            <person name="Speth D.R."/>
            <person name="De Graaf R.M."/>
            <person name="Op Den Camp H.J."/>
            <person name="Jetten M.S."/>
            <person name="Welte C.U."/>
        </authorList>
    </citation>
    <scope>NUCLEOTIDE SEQUENCE [LARGE SCALE GENOMIC DNA]</scope>
</reference>
<dbReference type="EC" id="1.3.99.-" evidence="1"/>
<dbReference type="SUPFAM" id="SSF51905">
    <property type="entry name" value="FAD/NAD(P)-binding domain"/>
    <property type="match status" value="1"/>
</dbReference>
<sequence length="362" mass="41011">MCTRCLKLVGEPPDEVTERKVTKETLYTKNKSFSVSCSESIGKKGIVVYRNKFDSWLIDRAEAKGVEILEKSKVDSIKINGKVTVKLEGGKEFESNLLVGAWGASSYLHKFINVAPPKYYTSISQELKLPPGLVEERFNEPEIFWDGNITTNGYFWIFPRKEGVNIGYMEQTTKAKGIKEKFIKIIQNHPIISQKLKGSEEMKINGRSLFGHRIAENYLDRFHGDHFVLVGEAGGLINSLTGEGIYYALKSAELAASIISEGEYSEKSLGRYTELCYSELIDNDLKYSAKMAKMMFGHKPQFHDRIMDAMLELTEENGEIKKIMESMFSSVEYGQIYNPLMSKKGLLIRKLGLLGVMKMISR</sequence>
<dbReference type="PANTHER" id="PTHR42685">
    <property type="entry name" value="GERANYLGERANYL DIPHOSPHATE REDUCTASE"/>
    <property type="match status" value="1"/>
</dbReference>
<dbReference type="InterPro" id="IPR050407">
    <property type="entry name" value="Geranylgeranyl_reductase"/>
</dbReference>
<dbReference type="Proteomes" id="UP000050360">
    <property type="component" value="Unassembled WGS sequence"/>
</dbReference>
<protein>
    <submittedName>
        <fullName evidence="1">2,3-di-O-geranylgeranylglyceryl phosphate reductase</fullName>
        <ecNumber evidence="1">1.3.99.-</ecNumber>
    </submittedName>
</protein>
<keyword evidence="1" id="KW-0560">Oxidoreductase</keyword>
<organism evidence="1 2">
    <name type="scientific">Candidatus Methanoperedens nitratireducens</name>
    <dbReference type="NCBI Taxonomy" id="1392998"/>
    <lineage>
        <taxon>Archaea</taxon>
        <taxon>Methanobacteriati</taxon>
        <taxon>Methanobacteriota</taxon>
        <taxon>Stenosarchaea group</taxon>
        <taxon>Methanomicrobia</taxon>
        <taxon>Methanosarcinales</taxon>
        <taxon>ANME-2 cluster</taxon>
        <taxon>Candidatus Methanoperedentaceae</taxon>
        <taxon>Candidatus Methanoperedens</taxon>
    </lineage>
</organism>
<name>A0A0P7ZDZ8_9EURY</name>
<evidence type="ECO:0000313" key="1">
    <source>
        <dbReference type="EMBL" id="KPQ41734.1"/>
    </source>
</evidence>
<dbReference type="GO" id="GO:0004497">
    <property type="term" value="F:monooxygenase activity"/>
    <property type="evidence" value="ECO:0007669"/>
    <property type="project" value="InterPro"/>
</dbReference>
<comment type="caution">
    <text evidence="1">The sequence shown here is derived from an EMBL/GenBank/DDBJ whole genome shotgun (WGS) entry which is preliminary data.</text>
</comment>
<dbReference type="PANTHER" id="PTHR42685:SF22">
    <property type="entry name" value="CONDITIONED MEDIUM FACTOR RECEPTOR 1"/>
    <property type="match status" value="1"/>
</dbReference>